<sequence length="408" mass="45546">MNSRIAFFLVLLAGLWTACSSPVSTTITNPLNEEVNELVVEITAPEILQKAATMKHFKLMDGDTEVPYQLIADGDQISSILAQVNFAPNEEKTISITSGHPAEFAKKTQAEISIKEGGVWEWVKKKSGKEQYEYIGGTWKNVDSLWVDPKHTDHSFDIRYEGPGWESDKIAYRFYLDWRNATDIFGKKTDSMVLQQVGLDGFDSYHEMSDWGADILKVGDALGIGTIAHWANGKANRVAVTDSLYSEITMNGDLESKVTTHYMGWEFDGGKTDLTSVLTIKAGSYLTKCDLTSSNPIDSLATGIIRLPDTEILQSAEGDGEWAYYATFGVQSLNKDHLGMFIFYKKDQLEVLAEDVKSHVIVLRPEDQKLTYYFGGAWELDASNMNNTDKLKVFLDHQLAMMNAGLIK</sequence>
<keyword evidence="1" id="KW-0732">Signal</keyword>
<feature type="chain" id="PRO_5019499210" evidence="1">
    <location>
        <begin position="19"/>
        <end position="408"/>
    </location>
</feature>
<comment type="caution">
    <text evidence="2">The sequence shown here is derived from an EMBL/GenBank/DDBJ whole genome shotgun (WGS) entry which is preliminary data.</text>
</comment>
<protein>
    <submittedName>
        <fullName evidence="2">Uncharacterized protein DUF4861</fullName>
    </submittedName>
</protein>
<dbReference type="RefSeq" id="WP_120272427.1">
    <property type="nucleotide sequence ID" value="NZ_RAPN01000001.1"/>
</dbReference>
<accession>A0A419W6J3</accession>
<dbReference type="OrthoDB" id="846806at2"/>
<proteinExistence type="predicted"/>
<feature type="signal peptide" evidence="1">
    <location>
        <begin position="1"/>
        <end position="18"/>
    </location>
</feature>
<evidence type="ECO:0000256" key="1">
    <source>
        <dbReference type="SAM" id="SignalP"/>
    </source>
</evidence>
<dbReference type="PROSITE" id="PS51257">
    <property type="entry name" value="PROKAR_LIPOPROTEIN"/>
    <property type="match status" value="1"/>
</dbReference>
<dbReference type="EMBL" id="RAPN01000001">
    <property type="protein sequence ID" value="RKD91091.1"/>
    <property type="molecule type" value="Genomic_DNA"/>
</dbReference>
<keyword evidence="3" id="KW-1185">Reference proteome</keyword>
<name>A0A419W6J3_9BACT</name>
<reference evidence="2 3" key="1">
    <citation type="submission" date="2018-09" db="EMBL/GenBank/DDBJ databases">
        <title>Genomic Encyclopedia of Archaeal and Bacterial Type Strains, Phase II (KMG-II): from individual species to whole genera.</title>
        <authorList>
            <person name="Goeker M."/>
        </authorList>
    </citation>
    <scope>NUCLEOTIDE SEQUENCE [LARGE SCALE GENOMIC DNA]</scope>
    <source>
        <strain evidence="2 3">DSM 27148</strain>
    </source>
</reference>
<dbReference type="InterPro" id="IPR032342">
    <property type="entry name" value="DUF4861"/>
</dbReference>
<gene>
    <name evidence="2" type="ORF">BC643_1440</name>
</gene>
<evidence type="ECO:0000313" key="3">
    <source>
        <dbReference type="Proteomes" id="UP000283387"/>
    </source>
</evidence>
<evidence type="ECO:0000313" key="2">
    <source>
        <dbReference type="EMBL" id="RKD91091.1"/>
    </source>
</evidence>
<dbReference type="AlphaFoldDB" id="A0A419W6J3"/>
<organism evidence="2 3">
    <name type="scientific">Mangrovibacterium diazotrophicum</name>
    <dbReference type="NCBI Taxonomy" id="1261403"/>
    <lineage>
        <taxon>Bacteria</taxon>
        <taxon>Pseudomonadati</taxon>
        <taxon>Bacteroidota</taxon>
        <taxon>Bacteroidia</taxon>
        <taxon>Marinilabiliales</taxon>
        <taxon>Prolixibacteraceae</taxon>
        <taxon>Mangrovibacterium</taxon>
    </lineage>
</organism>
<dbReference type="Pfam" id="PF16153">
    <property type="entry name" value="DUF4861"/>
    <property type="match status" value="1"/>
</dbReference>
<dbReference type="Proteomes" id="UP000283387">
    <property type="component" value="Unassembled WGS sequence"/>
</dbReference>